<sequence length="236" mass="26237">MLSTPELAADDVRQRFSHTKALFENLERSHDSPPSFYSPRLARQTPPQHRPPPVPPKPTSPVSQVARHFSELVTDLDRMTSPRDIPQFQRKPQHHHSKISPPSDETTTSQNVKGGGSGGGGACFEPYWRDPFLYKRRFGVDEPNDSQDGLGSPTHDEHNSSESGDSVPSEPRPSNEENTAPHRGGGTTTPTSGAFPMIRRPTPRDSNSFDDLQQQQQQSSASSFEEDIFGEVETRR</sequence>
<evidence type="ECO:0000313" key="1">
    <source>
        <dbReference type="Proteomes" id="UP000887580"/>
    </source>
</evidence>
<proteinExistence type="predicted"/>
<evidence type="ECO:0000313" key="2">
    <source>
        <dbReference type="WBParaSite" id="PS1159_v2.g6657.t1"/>
    </source>
</evidence>
<dbReference type="WBParaSite" id="PS1159_v2.g6657.t1">
    <property type="protein sequence ID" value="PS1159_v2.g6657.t1"/>
    <property type="gene ID" value="PS1159_v2.g6657"/>
</dbReference>
<accession>A0AC35GLR0</accession>
<name>A0AC35GLR0_9BILA</name>
<reference evidence="2" key="1">
    <citation type="submission" date="2022-11" db="UniProtKB">
        <authorList>
            <consortium name="WormBaseParasite"/>
        </authorList>
    </citation>
    <scope>IDENTIFICATION</scope>
</reference>
<organism evidence="1 2">
    <name type="scientific">Panagrolaimus sp. PS1159</name>
    <dbReference type="NCBI Taxonomy" id="55785"/>
    <lineage>
        <taxon>Eukaryota</taxon>
        <taxon>Metazoa</taxon>
        <taxon>Ecdysozoa</taxon>
        <taxon>Nematoda</taxon>
        <taxon>Chromadorea</taxon>
        <taxon>Rhabditida</taxon>
        <taxon>Tylenchina</taxon>
        <taxon>Panagrolaimomorpha</taxon>
        <taxon>Panagrolaimoidea</taxon>
        <taxon>Panagrolaimidae</taxon>
        <taxon>Panagrolaimus</taxon>
    </lineage>
</organism>
<dbReference type="Proteomes" id="UP000887580">
    <property type="component" value="Unplaced"/>
</dbReference>
<protein>
    <submittedName>
        <fullName evidence="2">Uncharacterized protein</fullName>
    </submittedName>
</protein>